<organism evidence="3 4">
    <name type="scientific">Corynespora cassiicola Philippines</name>
    <dbReference type="NCBI Taxonomy" id="1448308"/>
    <lineage>
        <taxon>Eukaryota</taxon>
        <taxon>Fungi</taxon>
        <taxon>Dikarya</taxon>
        <taxon>Ascomycota</taxon>
        <taxon>Pezizomycotina</taxon>
        <taxon>Dothideomycetes</taxon>
        <taxon>Pleosporomycetidae</taxon>
        <taxon>Pleosporales</taxon>
        <taxon>Corynesporascaceae</taxon>
        <taxon>Corynespora</taxon>
    </lineage>
</organism>
<evidence type="ECO:0000256" key="1">
    <source>
        <dbReference type="SAM" id="MobiDB-lite"/>
    </source>
</evidence>
<evidence type="ECO:0000313" key="3">
    <source>
        <dbReference type="EMBL" id="PSN73889.1"/>
    </source>
</evidence>
<keyword evidence="2" id="KW-0732">Signal</keyword>
<proteinExistence type="predicted"/>
<protein>
    <submittedName>
        <fullName evidence="3">Uncharacterized protein</fullName>
    </submittedName>
</protein>
<evidence type="ECO:0000256" key="2">
    <source>
        <dbReference type="SAM" id="SignalP"/>
    </source>
</evidence>
<reference evidence="3 4" key="1">
    <citation type="journal article" date="2018" name="Front. Microbiol.">
        <title>Genome-Wide Analysis of Corynespora cassiicola Leaf Fall Disease Putative Effectors.</title>
        <authorList>
            <person name="Lopez D."/>
            <person name="Ribeiro S."/>
            <person name="Label P."/>
            <person name="Fumanal B."/>
            <person name="Venisse J.S."/>
            <person name="Kohler A."/>
            <person name="de Oliveira R.R."/>
            <person name="Labutti K."/>
            <person name="Lipzen A."/>
            <person name="Lail K."/>
            <person name="Bauer D."/>
            <person name="Ohm R.A."/>
            <person name="Barry K.W."/>
            <person name="Spatafora J."/>
            <person name="Grigoriev I.V."/>
            <person name="Martin F.M."/>
            <person name="Pujade-Renaud V."/>
        </authorList>
    </citation>
    <scope>NUCLEOTIDE SEQUENCE [LARGE SCALE GENOMIC DNA]</scope>
    <source>
        <strain evidence="3 4">Philippines</strain>
    </source>
</reference>
<dbReference type="Proteomes" id="UP000240883">
    <property type="component" value="Unassembled WGS sequence"/>
</dbReference>
<gene>
    <name evidence="3" type="ORF">BS50DRAFT_480850</name>
</gene>
<dbReference type="OrthoDB" id="3780616at2759"/>
<feature type="signal peptide" evidence="2">
    <location>
        <begin position="1"/>
        <end position="18"/>
    </location>
</feature>
<feature type="region of interest" description="Disordered" evidence="1">
    <location>
        <begin position="75"/>
        <end position="108"/>
    </location>
</feature>
<sequence>MRSFIFITFIAFLVLAAAIPITPSARELQKRAEQIRLEGISEHEIAERLSLPETETESAPQSFYTHFTSKLHGLFRRPSKSEGEDESGDIPPGSLDSPTMLPPAAAPQSFTECMAQKLKSILHGEDTERYGYEGKELELRRPTGMRHWGY</sequence>
<dbReference type="AlphaFoldDB" id="A0A2T2P8A6"/>
<name>A0A2T2P8A6_CORCC</name>
<evidence type="ECO:0000313" key="4">
    <source>
        <dbReference type="Proteomes" id="UP000240883"/>
    </source>
</evidence>
<accession>A0A2T2P8A6</accession>
<keyword evidence="4" id="KW-1185">Reference proteome</keyword>
<dbReference type="EMBL" id="KZ678128">
    <property type="protein sequence ID" value="PSN73889.1"/>
    <property type="molecule type" value="Genomic_DNA"/>
</dbReference>
<feature type="chain" id="PRO_5015567671" evidence="2">
    <location>
        <begin position="19"/>
        <end position="150"/>
    </location>
</feature>